<proteinExistence type="predicted"/>
<reference evidence="1" key="1">
    <citation type="journal article" date="2020" name="mSystems">
        <title>Genome- and Community-Level Interaction Insights into Carbon Utilization and Element Cycling Functions of Hydrothermarchaeota in Hydrothermal Sediment.</title>
        <authorList>
            <person name="Zhou Z."/>
            <person name="Liu Y."/>
            <person name="Xu W."/>
            <person name="Pan J."/>
            <person name="Luo Z.H."/>
            <person name="Li M."/>
        </authorList>
    </citation>
    <scope>NUCLEOTIDE SEQUENCE [LARGE SCALE GENOMIC DNA]</scope>
    <source>
        <strain evidence="1">SpSt-776</strain>
    </source>
</reference>
<dbReference type="AlphaFoldDB" id="A0A7C3SJ45"/>
<dbReference type="Gene3D" id="3.40.50.360">
    <property type="match status" value="1"/>
</dbReference>
<sequence>MKVLNLYFTATNNTAKVAETISATVRQSGHQIETIRVDGPVEINLLDYDLIFVGSGVYEWLPGKPLQELLAAFRAKYVAEGEIKPCSPRRPGKKAVVYCTYGGTHTGINEAIPAVKYMGQLFDHLGFEIVGEWYLVGEYHGKYKDFSLGGRLGNIQGRPNEADLKDLAEKVKGILQV</sequence>
<evidence type="ECO:0000313" key="1">
    <source>
        <dbReference type="EMBL" id="HGB13747.1"/>
    </source>
</evidence>
<gene>
    <name evidence="1" type="ORF">ENV62_00695</name>
</gene>
<dbReference type="SUPFAM" id="SSF52218">
    <property type="entry name" value="Flavoproteins"/>
    <property type="match status" value="1"/>
</dbReference>
<accession>A0A7C3SJ45</accession>
<protein>
    <submittedName>
        <fullName evidence="1">Flavodoxin</fullName>
    </submittedName>
</protein>
<comment type="caution">
    <text evidence="1">The sequence shown here is derived from an EMBL/GenBank/DDBJ whole genome shotgun (WGS) entry which is preliminary data.</text>
</comment>
<dbReference type="InterPro" id="IPR029039">
    <property type="entry name" value="Flavoprotein-like_sf"/>
</dbReference>
<name>A0A7C3SJ45_9BACT</name>
<organism evidence="1">
    <name type="scientific">Desulfobacca acetoxidans</name>
    <dbReference type="NCBI Taxonomy" id="60893"/>
    <lineage>
        <taxon>Bacteria</taxon>
        <taxon>Pseudomonadati</taxon>
        <taxon>Thermodesulfobacteriota</taxon>
        <taxon>Desulfobaccia</taxon>
        <taxon>Desulfobaccales</taxon>
        <taxon>Desulfobaccaceae</taxon>
        <taxon>Desulfobacca</taxon>
    </lineage>
</organism>
<dbReference type="EMBL" id="DTHB01000011">
    <property type="protein sequence ID" value="HGB13747.1"/>
    <property type="molecule type" value="Genomic_DNA"/>
</dbReference>